<feature type="transmembrane region" description="Helical" evidence="12">
    <location>
        <begin position="191"/>
        <end position="211"/>
    </location>
</feature>
<evidence type="ECO:0000313" key="13">
    <source>
        <dbReference type="EMBL" id="KZF24479.1"/>
    </source>
</evidence>
<accession>A0A165I6X9</accession>
<evidence type="ECO:0000256" key="11">
    <source>
        <dbReference type="SAM" id="MobiDB-lite"/>
    </source>
</evidence>
<evidence type="ECO:0000256" key="3">
    <source>
        <dbReference type="ARBA" id="ARBA00022448"/>
    </source>
</evidence>
<evidence type="ECO:0000256" key="8">
    <source>
        <dbReference type="ARBA" id="ARBA00022989"/>
    </source>
</evidence>
<dbReference type="RefSeq" id="XP_018190034.1">
    <property type="nucleotide sequence ID" value="XM_018330474.1"/>
</dbReference>
<gene>
    <name evidence="13" type="ORF">L228DRAFT_228470</name>
</gene>
<evidence type="ECO:0000256" key="9">
    <source>
        <dbReference type="ARBA" id="ARBA00023136"/>
    </source>
</evidence>
<feature type="compositionally biased region" description="Polar residues" evidence="11">
    <location>
        <begin position="328"/>
        <end position="344"/>
    </location>
</feature>
<reference evidence="13 14" key="1">
    <citation type="journal article" date="2016" name="Fungal Biol.">
        <title>The genome of Xylona heveae provides a window into fungal endophytism.</title>
        <authorList>
            <person name="Gazis R."/>
            <person name="Kuo A."/>
            <person name="Riley R."/>
            <person name="LaButti K."/>
            <person name="Lipzen A."/>
            <person name="Lin J."/>
            <person name="Amirebrahimi M."/>
            <person name="Hesse C.N."/>
            <person name="Spatafora J.W."/>
            <person name="Henrissat B."/>
            <person name="Hainaut M."/>
            <person name="Grigoriev I.V."/>
            <person name="Hibbett D.S."/>
        </authorList>
    </citation>
    <scope>NUCLEOTIDE SEQUENCE [LARGE SCALE GENOMIC DNA]</scope>
    <source>
        <strain evidence="13 14">TC161</strain>
    </source>
</reference>
<dbReference type="GO" id="GO:0046923">
    <property type="term" value="F:ER retention sequence binding"/>
    <property type="evidence" value="ECO:0007669"/>
    <property type="project" value="InterPro"/>
</dbReference>
<keyword evidence="7" id="KW-0653">Protein transport</keyword>
<dbReference type="EMBL" id="KV407456">
    <property type="protein sequence ID" value="KZF24479.1"/>
    <property type="molecule type" value="Genomic_DNA"/>
</dbReference>
<dbReference type="GO" id="GO:0005789">
    <property type="term" value="C:endoplasmic reticulum membrane"/>
    <property type="evidence" value="ECO:0007669"/>
    <property type="project" value="UniProtKB-SubCell"/>
</dbReference>
<dbReference type="InterPro" id="IPR000133">
    <property type="entry name" value="ER_ret_rcpt"/>
</dbReference>
<comment type="subcellular location">
    <subcellularLocation>
        <location evidence="1">Endoplasmic reticulum membrane</location>
        <topology evidence="1">Multi-pass membrane protein</topology>
    </subcellularLocation>
</comment>
<feature type="region of interest" description="Disordered" evidence="11">
    <location>
        <begin position="244"/>
        <end position="267"/>
    </location>
</feature>
<dbReference type="GeneID" id="28895611"/>
<feature type="transmembrane region" description="Helical" evidence="12">
    <location>
        <begin position="64"/>
        <end position="87"/>
    </location>
</feature>
<feature type="region of interest" description="Disordered" evidence="11">
    <location>
        <begin position="290"/>
        <end position="355"/>
    </location>
</feature>
<feature type="transmembrane region" description="Helical" evidence="12">
    <location>
        <begin position="161"/>
        <end position="179"/>
    </location>
</feature>
<evidence type="ECO:0000313" key="14">
    <source>
        <dbReference type="Proteomes" id="UP000076632"/>
    </source>
</evidence>
<feature type="compositionally biased region" description="Acidic residues" evidence="11">
    <location>
        <begin position="246"/>
        <end position="256"/>
    </location>
</feature>
<keyword evidence="14" id="KW-1185">Reference proteome</keyword>
<protein>
    <recommendedName>
        <fullName evidence="15">ER lumen protein retaining receptor</fullName>
    </recommendedName>
</protein>
<evidence type="ECO:0000256" key="1">
    <source>
        <dbReference type="ARBA" id="ARBA00004477"/>
    </source>
</evidence>
<dbReference type="OMA" id="CILIWAI"/>
<evidence type="ECO:0000256" key="6">
    <source>
        <dbReference type="ARBA" id="ARBA00022892"/>
    </source>
</evidence>
<keyword evidence="5" id="KW-0256">Endoplasmic reticulum</keyword>
<evidence type="ECO:0000256" key="12">
    <source>
        <dbReference type="SAM" id="Phobius"/>
    </source>
</evidence>
<keyword evidence="10" id="KW-0675">Receptor</keyword>
<organism evidence="13 14">
    <name type="scientific">Xylona heveae (strain CBS 132557 / TC161)</name>
    <dbReference type="NCBI Taxonomy" id="1328760"/>
    <lineage>
        <taxon>Eukaryota</taxon>
        <taxon>Fungi</taxon>
        <taxon>Dikarya</taxon>
        <taxon>Ascomycota</taxon>
        <taxon>Pezizomycotina</taxon>
        <taxon>Xylonomycetes</taxon>
        <taxon>Xylonales</taxon>
        <taxon>Xylonaceae</taxon>
        <taxon>Xylona</taxon>
    </lineage>
</organism>
<name>A0A165I6X9_XYLHT</name>
<evidence type="ECO:0000256" key="4">
    <source>
        <dbReference type="ARBA" id="ARBA00022692"/>
    </source>
</evidence>
<dbReference type="GO" id="GO:0006621">
    <property type="term" value="P:protein retention in ER lumen"/>
    <property type="evidence" value="ECO:0007669"/>
    <property type="project" value="InterPro"/>
</dbReference>
<dbReference type="OrthoDB" id="7694678at2759"/>
<sequence length="355" mass="41036">MVHMNAFRILGDVSHATSKCILIWAIHSNKSAEGVSLITQALYAAVFVTRYLDLFTTPPAFSYWNFVLKIFYLLSSFYVILLMLRIFPRTRERERAWKLGGYALAAAVILAPILTPIFEGKQSFRPLKILRTFSIILESVCVLPQLVLLRQTTVPTVIDSYYLLTLGSYRFFYLLNWIVRALPPERHFDFIDVFFGIIQTLLYFDFFWVYYTRQRVKLRGGGVVDSDDLRRGWFLKRIFGTRPSDHDDEETVFDEEQAPHERLGRTRTHPKWGARGISITADDDLFDRPQTTKFPSDLARDHERTGILNTDLGVDDDDNDEVRENVTPQTNGAHSNGIHTNGVSNGDEWRDSRRQ</sequence>
<dbReference type="GO" id="GO:0015031">
    <property type="term" value="P:protein transport"/>
    <property type="evidence" value="ECO:0007669"/>
    <property type="project" value="UniProtKB-KW"/>
</dbReference>
<keyword evidence="8 12" id="KW-1133">Transmembrane helix</keyword>
<dbReference type="STRING" id="1328760.A0A165I6X9"/>
<keyword evidence="6" id="KW-0931">ER-Golgi transport</keyword>
<evidence type="ECO:0000256" key="5">
    <source>
        <dbReference type="ARBA" id="ARBA00022824"/>
    </source>
</evidence>
<evidence type="ECO:0008006" key="15">
    <source>
        <dbReference type="Google" id="ProtNLM"/>
    </source>
</evidence>
<dbReference type="GO" id="GO:0016192">
    <property type="term" value="P:vesicle-mediated transport"/>
    <property type="evidence" value="ECO:0007669"/>
    <property type="project" value="UniProtKB-KW"/>
</dbReference>
<evidence type="ECO:0000256" key="10">
    <source>
        <dbReference type="ARBA" id="ARBA00023170"/>
    </source>
</evidence>
<dbReference type="Pfam" id="PF00810">
    <property type="entry name" value="ER_lumen_recept"/>
    <property type="match status" value="1"/>
</dbReference>
<evidence type="ECO:0000256" key="2">
    <source>
        <dbReference type="ARBA" id="ARBA00010120"/>
    </source>
</evidence>
<keyword evidence="4 12" id="KW-0812">Transmembrane</keyword>
<dbReference type="InParanoid" id="A0A165I6X9"/>
<keyword evidence="3" id="KW-0813">Transport</keyword>
<feature type="transmembrane region" description="Helical" evidence="12">
    <location>
        <begin position="130"/>
        <end position="149"/>
    </location>
</feature>
<dbReference type="Proteomes" id="UP000076632">
    <property type="component" value="Unassembled WGS sequence"/>
</dbReference>
<keyword evidence="9 12" id="KW-0472">Membrane</keyword>
<dbReference type="PANTHER" id="PTHR10585">
    <property type="entry name" value="ER LUMEN PROTEIN RETAINING RECEPTOR"/>
    <property type="match status" value="1"/>
</dbReference>
<evidence type="ECO:0000256" key="7">
    <source>
        <dbReference type="ARBA" id="ARBA00022927"/>
    </source>
</evidence>
<dbReference type="PRINTS" id="PR00660">
    <property type="entry name" value="ERLUMENR"/>
</dbReference>
<feature type="transmembrane region" description="Helical" evidence="12">
    <location>
        <begin position="99"/>
        <end position="118"/>
    </location>
</feature>
<proteinExistence type="inferred from homology"/>
<comment type="similarity">
    <text evidence="2">Belongs to the ERD2 family.</text>
</comment>
<dbReference type="AlphaFoldDB" id="A0A165I6X9"/>